<feature type="signal peptide" evidence="1">
    <location>
        <begin position="1"/>
        <end position="21"/>
    </location>
</feature>
<accession>A0A1V6X2M7</accession>
<dbReference type="EMBL" id="MOOB01000135">
    <property type="protein sequence ID" value="OQE69407.1"/>
    <property type="molecule type" value="Genomic_DNA"/>
</dbReference>
<feature type="chain" id="PRO_5013297366" description="GH64 domain-containing protein" evidence="1">
    <location>
        <begin position="22"/>
        <end position="441"/>
    </location>
</feature>
<dbReference type="InterPro" id="IPR037176">
    <property type="entry name" value="Osmotin/thaumatin-like_sf"/>
</dbReference>
<evidence type="ECO:0000313" key="4">
    <source>
        <dbReference type="Proteomes" id="UP000191691"/>
    </source>
</evidence>
<evidence type="ECO:0000313" key="3">
    <source>
        <dbReference type="EMBL" id="OQE69407.1"/>
    </source>
</evidence>
<dbReference type="AlphaFoldDB" id="A0A1V6X2M7"/>
<keyword evidence="1" id="KW-0732">Signal</keyword>
<keyword evidence="4" id="KW-1185">Reference proteome</keyword>
<organism evidence="3 4">
    <name type="scientific">Penicillium nalgiovense</name>
    <dbReference type="NCBI Taxonomy" id="60175"/>
    <lineage>
        <taxon>Eukaryota</taxon>
        <taxon>Fungi</taxon>
        <taxon>Dikarya</taxon>
        <taxon>Ascomycota</taxon>
        <taxon>Pezizomycotina</taxon>
        <taxon>Eurotiomycetes</taxon>
        <taxon>Eurotiomycetidae</taxon>
        <taxon>Eurotiales</taxon>
        <taxon>Aspergillaceae</taxon>
        <taxon>Penicillium</taxon>
    </lineage>
</organism>
<evidence type="ECO:0000256" key="1">
    <source>
        <dbReference type="SAM" id="SignalP"/>
    </source>
</evidence>
<sequence length="441" mass="46976">MRTFSVFAATITAAFTCYTLAIPTIVHPGDGDDLLTTSRNTINETISTKESADAGRLFTATSEQLKISVYNNFNSGSVKVYVTGLDSNGNIVLLTPNGTWYRPPESSNAMGPQKITEDIAIPIGAYGTATPVTIPTHVSSGRVWVADGDLSFFTEVVGTGILSLVQPSAVDPDDPSAAANWGFVELTTDFSGITVNLSYVDFVGLPLGIEIQGSEGTQTTPGVAKNALSSICNALAAQSSLDGQPWNELCMTDNRGNVLRVISPHNYIALYPTAFDSYWTNYISQAWSTYEDTPLTVDTQTSAGLVNCTVSSGILTCVGDNRGYPQPVASDIFGCNSGPFQIDASDNAIHQAIVPRLCGAFNRSTLLLRGGNVQPRLGSTHYYTISPTNYYSKFVHQHESLDTGYAFPYDDVTPDDEPNASGLLSDPNPTLLTITIGGPTA</sequence>
<dbReference type="Gene3D" id="2.60.110.10">
    <property type="entry name" value="Thaumatin"/>
    <property type="match status" value="1"/>
</dbReference>
<dbReference type="CDD" id="cd09220">
    <property type="entry name" value="GH64-GluB-like"/>
    <property type="match status" value="1"/>
</dbReference>
<dbReference type="PROSITE" id="PS52006">
    <property type="entry name" value="GH64"/>
    <property type="match status" value="1"/>
</dbReference>
<dbReference type="InterPro" id="IPR037398">
    <property type="entry name" value="Glyco_hydro_64_fam"/>
</dbReference>
<comment type="caution">
    <text evidence="3">The sequence shown here is derived from an EMBL/GenBank/DDBJ whole genome shotgun (WGS) entry which is preliminary data.</text>
</comment>
<dbReference type="InterPro" id="IPR042517">
    <property type="entry name" value="Glyco_hydro_64_N_2"/>
</dbReference>
<dbReference type="Pfam" id="PF16483">
    <property type="entry name" value="Glyco_hydro_64"/>
    <property type="match status" value="1"/>
</dbReference>
<dbReference type="PANTHER" id="PTHR38165:SF1">
    <property type="entry name" value="GLUCANASE B"/>
    <property type="match status" value="1"/>
</dbReference>
<feature type="domain" description="GH64" evidence="2">
    <location>
        <begin position="43"/>
        <end position="438"/>
    </location>
</feature>
<protein>
    <recommendedName>
        <fullName evidence="2">GH64 domain-containing protein</fullName>
    </recommendedName>
</protein>
<proteinExistence type="predicted"/>
<dbReference type="Gene3D" id="3.30.920.50">
    <property type="entry name" value="Beta-1,3-glucanase, C-terminal domain"/>
    <property type="match status" value="1"/>
</dbReference>
<reference evidence="4" key="1">
    <citation type="journal article" date="2017" name="Nat. Microbiol.">
        <title>Global analysis of biosynthetic gene clusters reveals vast potential of secondary metabolite production in Penicillium species.</title>
        <authorList>
            <person name="Nielsen J.C."/>
            <person name="Grijseels S."/>
            <person name="Prigent S."/>
            <person name="Ji B."/>
            <person name="Dainat J."/>
            <person name="Nielsen K.F."/>
            <person name="Frisvad J.C."/>
            <person name="Workman M."/>
            <person name="Nielsen J."/>
        </authorList>
    </citation>
    <scope>NUCLEOTIDE SEQUENCE [LARGE SCALE GENOMIC DNA]</scope>
    <source>
        <strain evidence="4">IBT 13039</strain>
    </source>
</reference>
<dbReference type="PANTHER" id="PTHR38165">
    <property type="match status" value="1"/>
</dbReference>
<dbReference type="STRING" id="60175.A0A1V6X2M7"/>
<dbReference type="InterPro" id="IPR032477">
    <property type="entry name" value="Glyco_hydro_64"/>
</dbReference>
<dbReference type="OMA" id="QYPAGWV"/>
<evidence type="ECO:0000259" key="2">
    <source>
        <dbReference type="PROSITE" id="PS52006"/>
    </source>
</evidence>
<gene>
    <name evidence="3" type="ORF">PENNAL_c0135G07217</name>
</gene>
<name>A0A1V6X2M7_PENNA</name>
<dbReference type="Proteomes" id="UP000191691">
    <property type="component" value="Unassembled WGS sequence"/>
</dbReference>